<dbReference type="GO" id="GO:0043812">
    <property type="term" value="F:phosphatidylinositol-4-phosphate phosphatase activity"/>
    <property type="evidence" value="ECO:0007669"/>
    <property type="project" value="TreeGrafter"/>
</dbReference>
<dbReference type="Pfam" id="PF02383">
    <property type="entry name" value="Syja_N"/>
    <property type="match status" value="1"/>
</dbReference>
<gene>
    <name evidence="4" type="ORF">TCIL3000_9_4170</name>
</gene>
<dbReference type="VEuPathDB" id="TriTrypDB:TcIL3000_9_4170"/>
<dbReference type="PANTHER" id="PTHR45662">
    <property type="entry name" value="PHOSPHATIDYLINOSITIDE PHOSPHATASE SAC1"/>
    <property type="match status" value="1"/>
</dbReference>
<keyword evidence="2" id="KW-0812">Transmembrane</keyword>
<evidence type="ECO:0000256" key="1">
    <source>
        <dbReference type="SAM" id="MobiDB-lite"/>
    </source>
</evidence>
<dbReference type="PROSITE" id="PS50275">
    <property type="entry name" value="SAC"/>
    <property type="match status" value="1"/>
</dbReference>
<feature type="region of interest" description="Disordered" evidence="1">
    <location>
        <begin position="502"/>
        <end position="521"/>
    </location>
</feature>
<accession>G0UUF3</accession>
<dbReference type="PANTHER" id="PTHR45662:SF2">
    <property type="entry name" value="PHOSPHATIDYLINOSITOL-3-PHOSPHATASE SAC1"/>
    <property type="match status" value="1"/>
</dbReference>
<keyword evidence="2" id="KW-0472">Membrane</keyword>
<name>G0UUF3_TRYCI</name>
<evidence type="ECO:0000256" key="2">
    <source>
        <dbReference type="SAM" id="Phobius"/>
    </source>
</evidence>
<organism evidence="4">
    <name type="scientific">Trypanosoma congolense (strain IL3000)</name>
    <dbReference type="NCBI Taxonomy" id="1068625"/>
    <lineage>
        <taxon>Eukaryota</taxon>
        <taxon>Discoba</taxon>
        <taxon>Euglenozoa</taxon>
        <taxon>Kinetoplastea</taxon>
        <taxon>Metakinetoplastina</taxon>
        <taxon>Trypanosomatida</taxon>
        <taxon>Trypanosomatidae</taxon>
        <taxon>Trypanosoma</taxon>
        <taxon>Nannomonas</taxon>
    </lineage>
</organism>
<protein>
    <submittedName>
        <fullName evidence="4">Putative synaptojanin (N-terminal domain)</fullName>
    </submittedName>
</protein>
<proteinExistence type="predicted"/>
<dbReference type="EMBL" id="HE575322">
    <property type="protein sequence ID" value="CCC93017.1"/>
    <property type="molecule type" value="Genomic_DNA"/>
</dbReference>
<dbReference type="AlphaFoldDB" id="G0UUF3"/>
<evidence type="ECO:0000313" key="4">
    <source>
        <dbReference type="EMBL" id="CCC93017.1"/>
    </source>
</evidence>
<dbReference type="InterPro" id="IPR002013">
    <property type="entry name" value="SAC_dom"/>
</dbReference>
<feature type="transmembrane region" description="Helical" evidence="2">
    <location>
        <begin position="716"/>
        <end position="735"/>
    </location>
</feature>
<dbReference type="GO" id="GO:0046856">
    <property type="term" value="P:phosphatidylinositol dephosphorylation"/>
    <property type="evidence" value="ECO:0007669"/>
    <property type="project" value="TreeGrafter"/>
</dbReference>
<feature type="domain" description="SAC" evidence="3">
    <location>
        <begin position="200"/>
        <end position="613"/>
    </location>
</feature>
<evidence type="ECO:0000259" key="3">
    <source>
        <dbReference type="PROSITE" id="PS50275"/>
    </source>
</evidence>
<dbReference type="GO" id="GO:0005783">
    <property type="term" value="C:endoplasmic reticulum"/>
    <property type="evidence" value="ECO:0007669"/>
    <property type="project" value="TreeGrafter"/>
</dbReference>
<keyword evidence="2" id="KW-1133">Transmembrane helix</keyword>
<reference evidence="4" key="1">
    <citation type="journal article" date="2012" name="Proc. Natl. Acad. Sci. U.S.A.">
        <title>Antigenic diversity is generated by distinct evolutionary mechanisms in African trypanosome species.</title>
        <authorList>
            <person name="Jackson A.P."/>
            <person name="Berry A."/>
            <person name="Aslett M."/>
            <person name="Allison H.C."/>
            <person name="Burton P."/>
            <person name="Vavrova-Anderson J."/>
            <person name="Brown R."/>
            <person name="Browne H."/>
            <person name="Corton N."/>
            <person name="Hauser H."/>
            <person name="Gamble J."/>
            <person name="Gilderthorp R."/>
            <person name="Marcello L."/>
            <person name="McQuillan J."/>
            <person name="Otto T.D."/>
            <person name="Quail M.A."/>
            <person name="Sanders M.J."/>
            <person name="van Tonder A."/>
            <person name="Ginger M.L."/>
            <person name="Field M.C."/>
            <person name="Barry J.D."/>
            <person name="Hertz-Fowler C."/>
            <person name="Berriman M."/>
        </authorList>
    </citation>
    <scope>NUCLEOTIDE SEQUENCE</scope>
    <source>
        <strain evidence="4">IL3000</strain>
    </source>
</reference>
<feature type="transmembrane region" description="Helical" evidence="2">
    <location>
        <begin position="685"/>
        <end position="707"/>
    </location>
</feature>
<sequence>MSSRSVSGRICICSKLAFFVPNDYPDCIWKWDSVDRCFVVAVDDDDECFSSVELCFANVLSSDFDHDGFCCGEFRGIDEDDVSLCIPCCALFGVLSIGSTSVLLYVAEQEKVATLPINGSPDIFAVRKLSWVLLPSAEGADTICNDVSTNSEVGMGSGRDAAGPGVPSANDKAREIIFEYCGVVKRFCECSNSPSGASYFYYSPTFNLALDPGEVVGVAKERSSGSFHGGDVNDGRLFTQNPNLNEKITHENVFQWNSPLLDAFEDVLPSMSCGGCCYVPAFIRGVVVSSSSPDDGVDLLLVNRLSYRWSGTRYNRRGLDNAGSGITANFSASTLWVFRSGEDGKGCGDLAGEHRAAAFTMLRGSVPRCWSQPANLSLIPTITISSASSGVEEIASHLNALSMLFGDMESVWCLDLNSMSKTELALSKAFESAIAKFREENITLLKSKEVHYIKYDVKERRTEGVSYDHMLAEIDLLLKEESAGNHSPIDFWKFSTEDTTTTCDNVSNPPPTPVTDDARGTPPVMDVVYRQKHYIRVNCLDCLDRTNLVQSMIAISTLPRLIRYVHGLEGDETNARDGGTSDLKGQNEFHASKELCKQMWVKQGVALSQLYAGSDPHFVQFLLGGTWGRLNVGEVKIALQRWLQQNFYDGEKQDAISLITGQHNPAPFHSQYESPFSRHFSGLNWMVLGGMVAAVVAAIVNSIVLLVPKYWMRGEVVFFEVLWVVYIAVIVSRIMKDGTSYTNYPLLK</sequence>